<organism evidence="1 2">
    <name type="scientific">Paramecium primaurelia</name>
    <dbReference type="NCBI Taxonomy" id="5886"/>
    <lineage>
        <taxon>Eukaryota</taxon>
        <taxon>Sar</taxon>
        <taxon>Alveolata</taxon>
        <taxon>Ciliophora</taxon>
        <taxon>Intramacronucleata</taxon>
        <taxon>Oligohymenophorea</taxon>
        <taxon>Peniculida</taxon>
        <taxon>Parameciidae</taxon>
        <taxon>Paramecium</taxon>
    </lineage>
</organism>
<reference evidence="1" key="1">
    <citation type="submission" date="2021-01" db="EMBL/GenBank/DDBJ databases">
        <authorList>
            <consortium name="Genoscope - CEA"/>
            <person name="William W."/>
        </authorList>
    </citation>
    <scope>NUCLEOTIDE SEQUENCE</scope>
</reference>
<name>A0A8S1JR18_PARPR</name>
<proteinExistence type="predicted"/>
<evidence type="ECO:0000313" key="2">
    <source>
        <dbReference type="Proteomes" id="UP000688137"/>
    </source>
</evidence>
<dbReference type="EMBL" id="CAJJDM010000003">
    <property type="protein sequence ID" value="CAD8044435.1"/>
    <property type="molecule type" value="Genomic_DNA"/>
</dbReference>
<sequence length="58" mass="7048">MQSVSLPEQQPEQMRALTQQYIQNFDQFMMNHTIESMKPLISLIRKLMSQEQKWHLKQ</sequence>
<comment type="caution">
    <text evidence="1">The sequence shown here is derived from an EMBL/GenBank/DDBJ whole genome shotgun (WGS) entry which is preliminary data.</text>
</comment>
<evidence type="ECO:0000313" key="1">
    <source>
        <dbReference type="EMBL" id="CAD8044435.1"/>
    </source>
</evidence>
<dbReference type="Proteomes" id="UP000688137">
    <property type="component" value="Unassembled WGS sequence"/>
</dbReference>
<protein>
    <submittedName>
        <fullName evidence="1">Uncharacterized protein</fullName>
    </submittedName>
</protein>
<gene>
    <name evidence="1" type="ORF">PPRIM_AZ9-3.1.T0060519</name>
</gene>
<dbReference type="AlphaFoldDB" id="A0A8S1JR18"/>
<accession>A0A8S1JR18</accession>
<keyword evidence="2" id="KW-1185">Reference proteome</keyword>